<evidence type="ECO:0000313" key="2">
    <source>
        <dbReference type="Proteomes" id="UP000429232"/>
    </source>
</evidence>
<dbReference type="EMBL" id="CP066775">
    <property type="protein sequence ID" value="QQL51357.1"/>
    <property type="molecule type" value="Genomic_DNA"/>
</dbReference>
<keyword evidence="2" id="KW-1185">Reference proteome</keyword>
<dbReference type="AlphaFoldDB" id="A0A7T7JIA6"/>
<dbReference type="RefSeq" id="WP_200230825.1">
    <property type="nucleotide sequence ID" value="NZ_CP066775.1"/>
</dbReference>
<gene>
    <name evidence="1" type="ORF">GO620_007910</name>
</gene>
<organism evidence="1 2">
    <name type="scientific">Mucilaginibacter ginkgonis</name>
    <dbReference type="NCBI Taxonomy" id="2682091"/>
    <lineage>
        <taxon>Bacteria</taxon>
        <taxon>Pseudomonadati</taxon>
        <taxon>Bacteroidota</taxon>
        <taxon>Sphingobacteriia</taxon>
        <taxon>Sphingobacteriales</taxon>
        <taxon>Sphingobacteriaceae</taxon>
        <taxon>Mucilaginibacter</taxon>
    </lineage>
</organism>
<accession>A0A7T7JIA6</accession>
<sequence>MPQKAFALQNISQALITQALSGAKYLSPKLRADASNAEYVGTELTTPKNAASVCAATTSRETSTSIVAQGAAASFFGYFL</sequence>
<reference evidence="1 2" key="1">
    <citation type="submission" date="2020-12" db="EMBL/GenBank/DDBJ databases">
        <title>HMF7856_wgs.fasta genome submission.</title>
        <authorList>
            <person name="Kang H."/>
            <person name="Kim H."/>
            <person name="Joh K."/>
        </authorList>
    </citation>
    <scope>NUCLEOTIDE SEQUENCE [LARGE SCALE GENOMIC DNA]</scope>
    <source>
        <strain evidence="1 2">HMF7856</strain>
    </source>
</reference>
<name>A0A7T7JIA6_9SPHI</name>
<evidence type="ECO:0000313" key="1">
    <source>
        <dbReference type="EMBL" id="QQL51357.1"/>
    </source>
</evidence>
<protein>
    <submittedName>
        <fullName evidence="1">Uncharacterized protein</fullName>
    </submittedName>
</protein>
<dbReference type="Proteomes" id="UP000429232">
    <property type="component" value="Chromosome"/>
</dbReference>
<dbReference type="KEGG" id="mgik:GO620_007910"/>
<proteinExistence type="predicted"/>